<evidence type="ECO:0000256" key="9">
    <source>
        <dbReference type="ARBA" id="ARBA00023455"/>
    </source>
</evidence>
<dbReference type="HOGENOM" id="CLU_000604_84_9_11"/>
<dbReference type="InterPro" id="IPR003593">
    <property type="entry name" value="AAA+_ATPase"/>
</dbReference>
<dbReference type="InterPro" id="IPR039421">
    <property type="entry name" value="Type_1_exporter"/>
</dbReference>
<feature type="transmembrane region" description="Helical" evidence="10">
    <location>
        <begin position="66"/>
        <end position="86"/>
    </location>
</feature>
<evidence type="ECO:0000259" key="11">
    <source>
        <dbReference type="PROSITE" id="PS50893"/>
    </source>
</evidence>
<name>D0WH96_SLAES</name>
<dbReference type="Pfam" id="PF00005">
    <property type="entry name" value="ABC_tran"/>
    <property type="match status" value="1"/>
</dbReference>
<dbReference type="GO" id="GO:0005886">
    <property type="term" value="C:plasma membrane"/>
    <property type="evidence" value="ECO:0007669"/>
    <property type="project" value="UniProtKB-SubCell"/>
</dbReference>
<evidence type="ECO:0000313" key="13">
    <source>
        <dbReference type="EMBL" id="EEZ61060.1"/>
    </source>
</evidence>
<dbReference type="FunFam" id="3.40.50.300:FF:000221">
    <property type="entry name" value="Multidrug ABC transporter ATP-binding protein"/>
    <property type="match status" value="1"/>
</dbReference>
<dbReference type="EMBL" id="ACUX02000007">
    <property type="protein sequence ID" value="EEZ61060.1"/>
    <property type="molecule type" value="Genomic_DNA"/>
</dbReference>
<dbReference type="eggNOG" id="COG1132">
    <property type="taxonomic scope" value="Bacteria"/>
</dbReference>
<evidence type="ECO:0000256" key="5">
    <source>
        <dbReference type="ARBA" id="ARBA00022741"/>
    </source>
</evidence>
<feature type="transmembrane region" description="Helical" evidence="10">
    <location>
        <begin position="279"/>
        <end position="299"/>
    </location>
</feature>
<evidence type="ECO:0000256" key="8">
    <source>
        <dbReference type="ARBA" id="ARBA00023136"/>
    </source>
</evidence>
<dbReference type="SMART" id="SM00382">
    <property type="entry name" value="AAA"/>
    <property type="match status" value="1"/>
</dbReference>
<evidence type="ECO:0000256" key="4">
    <source>
        <dbReference type="ARBA" id="ARBA00022692"/>
    </source>
</evidence>
<dbReference type="SUPFAM" id="SSF90123">
    <property type="entry name" value="ABC transporter transmembrane region"/>
    <property type="match status" value="1"/>
</dbReference>
<dbReference type="InterPro" id="IPR017871">
    <property type="entry name" value="ABC_transporter-like_CS"/>
</dbReference>
<dbReference type="OrthoDB" id="9806127at2"/>
<evidence type="ECO:0000313" key="14">
    <source>
        <dbReference type="Proteomes" id="UP000006001"/>
    </source>
</evidence>
<dbReference type="PANTHER" id="PTHR24221:SF654">
    <property type="entry name" value="ATP-BINDING CASSETTE SUB-FAMILY B MEMBER 6"/>
    <property type="match status" value="1"/>
</dbReference>
<dbReference type="GO" id="GO:0140359">
    <property type="term" value="F:ABC-type transporter activity"/>
    <property type="evidence" value="ECO:0007669"/>
    <property type="project" value="InterPro"/>
</dbReference>
<dbReference type="Gene3D" id="1.20.1560.10">
    <property type="entry name" value="ABC transporter type 1, transmembrane domain"/>
    <property type="match status" value="1"/>
</dbReference>
<dbReference type="Proteomes" id="UP000006001">
    <property type="component" value="Unassembled WGS sequence"/>
</dbReference>
<keyword evidence="8 10" id="KW-0472">Membrane</keyword>
<comment type="similarity">
    <text evidence="9">Belongs to the ABC transporter superfamily. Siderophore-Fe(3+) uptake transporter (SIUT) (TC 3.A.1.21) family.</text>
</comment>
<reference evidence="13" key="1">
    <citation type="submission" date="2009-10" db="EMBL/GenBank/DDBJ databases">
        <authorList>
            <person name="Weinstock G."/>
            <person name="Sodergren E."/>
            <person name="Clifton S."/>
            <person name="Fulton L."/>
            <person name="Fulton B."/>
            <person name="Courtney L."/>
            <person name="Fronick C."/>
            <person name="Harrison M."/>
            <person name="Strong C."/>
            <person name="Farmer C."/>
            <person name="Delahaunty K."/>
            <person name="Markovic C."/>
            <person name="Hall O."/>
            <person name="Minx P."/>
            <person name="Tomlinson C."/>
            <person name="Mitreva M."/>
            <person name="Nelson J."/>
            <person name="Hou S."/>
            <person name="Wollam A."/>
            <person name="Pepin K.H."/>
            <person name="Johnson M."/>
            <person name="Bhonagiri V."/>
            <person name="Nash W.E."/>
            <person name="Warren W."/>
            <person name="Chinwalla A."/>
            <person name="Mardis E.R."/>
            <person name="Wilson R.K."/>
        </authorList>
    </citation>
    <scope>NUCLEOTIDE SEQUENCE [LARGE SCALE GENOMIC DNA]</scope>
    <source>
        <strain evidence="13">ATCC 700122</strain>
    </source>
</reference>
<dbReference type="PROSITE" id="PS00211">
    <property type="entry name" value="ABC_TRANSPORTER_1"/>
    <property type="match status" value="1"/>
</dbReference>
<feature type="transmembrane region" description="Helical" evidence="10">
    <location>
        <begin position="250"/>
        <end position="273"/>
    </location>
</feature>
<dbReference type="GO" id="GO:0005524">
    <property type="term" value="F:ATP binding"/>
    <property type="evidence" value="ECO:0007669"/>
    <property type="project" value="UniProtKB-KW"/>
</dbReference>
<dbReference type="RefSeq" id="WP_006362386.1">
    <property type="nucleotide sequence ID" value="NZ_GG700630.1"/>
</dbReference>
<dbReference type="GO" id="GO:0016887">
    <property type="term" value="F:ATP hydrolysis activity"/>
    <property type="evidence" value="ECO:0007669"/>
    <property type="project" value="InterPro"/>
</dbReference>
<evidence type="ECO:0000256" key="2">
    <source>
        <dbReference type="ARBA" id="ARBA00022448"/>
    </source>
</evidence>
<gene>
    <name evidence="13" type="ORF">HMPREF0762_01128</name>
</gene>
<dbReference type="InterPro" id="IPR027417">
    <property type="entry name" value="P-loop_NTPase"/>
</dbReference>
<feature type="domain" description="ABC transporter" evidence="11">
    <location>
        <begin position="337"/>
        <end position="571"/>
    </location>
</feature>
<keyword evidence="14" id="KW-1185">Reference proteome</keyword>
<dbReference type="AlphaFoldDB" id="D0WH96"/>
<evidence type="ECO:0000256" key="6">
    <source>
        <dbReference type="ARBA" id="ARBA00022840"/>
    </source>
</evidence>
<evidence type="ECO:0000256" key="3">
    <source>
        <dbReference type="ARBA" id="ARBA00022475"/>
    </source>
</evidence>
<dbReference type="PROSITE" id="PS50893">
    <property type="entry name" value="ABC_TRANSPORTER_2"/>
    <property type="match status" value="1"/>
</dbReference>
<comment type="caution">
    <text evidence="13">The sequence shown here is derived from an EMBL/GenBank/DDBJ whole genome shotgun (WGS) entry which is preliminary data.</text>
</comment>
<dbReference type="InterPro" id="IPR011527">
    <property type="entry name" value="ABC1_TM_dom"/>
</dbReference>
<feature type="transmembrane region" description="Helical" evidence="10">
    <location>
        <begin position="23"/>
        <end position="46"/>
    </location>
</feature>
<keyword evidence="3" id="KW-1003">Cell membrane</keyword>
<dbReference type="Pfam" id="PF00664">
    <property type="entry name" value="ABC_membrane"/>
    <property type="match status" value="1"/>
</dbReference>
<protein>
    <submittedName>
        <fullName evidence="13">ABC transporter, ATP-binding protein</fullName>
    </submittedName>
</protein>
<keyword evidence="6 13" id="KW-0067">ATP-binding</keyword>
<evidence type="ECO:0000256" key="1">
    <source>
        <dbReference type="ARBA" id="ARBA00004429"/>
    </source>
</evidence>
<organism evidence="13 14">
    <name type="scientific">Slackia exigua (strain ATCC 700122 / DSM 15923 / CIP 105133 / JCM 11022 / KCTC 5966 / S-7)</name>
    <dbReference type="NCBI Taxonomy" id="649764"/>
    <lineage>
        <taxon>Bacteria</taxon>
        <taxon>Bacillati</taxon>
        <taxon>Actinomycetota</taxon>
        <taxon>Coriobacteriia</taxon>
        <taxon>Eggerthellales</taxon>
        <taxon>Eggerthellaceae</taxon>
        <taxon>Slackia</taxon>
    </lineage>
</organism>
<dbReference type="InterPro" id="IPR036640">
    <property type="entry name" value="ABC1_TM_sf"/>
</dbReference>
<comment type="subcellular location">
    <subcellularLocation>
        <location evidence="1">Cell inner membrane</location>
        <topology evidence="1">Multi-pass membrane protein</topology>
    </subcellularLocation>
</comment>
<dbReference type="PANTHER" id="PTHR24221">
    <property type="entry name" value="ATP-BINDING CASSETTE SUB-FAMILY B"/>
    <property type="match status" value="1"/>
</dbReference>
<dbReference type="STRING" id="649764.HMPREF0762_01128"/>
<evidence type="ECO:0000259" key="12">
    <source>
        <dbReference type="PROSITE" id="PS50929"/>
    </source>
</evidence>
<dbReference type="InterPro" id="IPR003439">
    <property type="entry name" value="ABC_transporter-like_ATP-bd"/>
</dbReference>
<keyword evidence="5" id="KW-0547">Nucleotide-binding</keyword>
<keyword evidence="7 10" id="KW-1133">Transmembrane helix</keyword>
<dbReference type="PROSITE" id="PS50929">
    <property type="entry name" value="ABC_TM1F"/>
    <property type="match status" value="1"/>
</dbReference>
<feature type="domain" description="ABC transmembrane type-1" evidence="12">
    <location>
        <begin position="25"/>
        <end position="308"/>
    </location>
</feature>
<sequence length="591" mass="63166">MEISKGANPVALVFAWAGRHRKYLVASVVCATLSGLLVAVPYFAVFDVMSAVYGGTATADTIAADVAILAVGIVLRFVFFAFAGTLSHKGAYGTLFDVRCRILERLSKAPLGEMDERSTGKIKTVLSDDVENLELLLAHNVPEALMYGAGPVATFAFLLFANVPLALATLIPAIAALAVLVSLFKVMSSIVGRATKSLEDMNSVMAEYVSGMRTVRALDMGTRSFGRFRKAVDEENAVWCEISRKTGPGFASYVIIIEAGLLIMVPAGALMLTNGAIDVSTYLLFAFVGSLYLTEIRLLQSFANKLSQVSASAERVQELLDIPVFGGGVPFPDDASIRLDGVSFSYADDAPEVLHDVSLDVAAGKRIAIVGASGSGKSTLIQLVGRFYDVTSGSVSIGGIDVRHIDYDDLLAHVSAVFQKTFLASGTILENIRMGSDASLDEVRAAARRAQADDFIQALPQGYDTRMGTLGGRLSGGERQRIAIARAILKDAPILILDEATSAADPENQVLIDRAIDNLCEGKTVLVVAHRLDAVDGCDAIAAMEDGRIACMGPHDAVLETSSYYRSAWAAWTRSRSMSYRIGEKEGRHVR</sequence>
<evidence type="ECO:0000256" key="10">
    <source>
        <dbReference type="SAM" id="Phobius"/>
    </source>
</evidence>
<keyword evidence="4 10" id="KW-0812">Transmembrane</keyword>
<dbReference type="Gene3D" id="3.40.50.300">
    <property type="entry name" value="P-loop containing nucleotide triphosphate hydrolases"/>
    <property type="match status" value="1"/>
</dbReference>
<proteinExistence type="inferred from homology"/>
<accession>D0WH96</accession>
<keyword evidence="2" id="KW-0813">Transport</keyword>
<dbReference type="GeneID" id="85007658"/>
<dbReference type="SUPFAM" id="SSF52540">
    <property type="entry name" value="P-loop containing nucleoside triphosphate hydrolases"/>
    <property type="match status" value="1"/>
</dbReference>
<evidence type="ECO:0000256" key="7">
    <source>
        <dbReference type="ARBA" id="ARBA00022989"/>
    </source>
</evidence>